<feature type="compositionally biased region" description="Low complexity" evidence="5">
    <location>
        <begin position="433"/>
        <end position="446"/>
    </location>
</feature>
<comment type="subcellular location">
    <subcellularLocation>
        <location evidence="1">Membrane</location>
        <topology evidence="1">Multi-pass membrane protein</topology>
    </subcellularLocation>
</comment>
<feature type="transmembrane region" description="Helical" evidence="6">
    <location>
        <begin position="494"/>
        <end position="513"/>
    </location>
</feature>
<evidence type="ECO:0000256" key="1">
    <source>
        <dbReference type="ARBA" id="ARBA00004141"/>
    </source>
</evidence>
<dbReference type="SUPFAM" id="SSF81321">
    <property type="entry name" value="Family A G protein-coupled receptor-like"/>
    <property type="match status" value="1"/>
</dbReference>
<feature type="chain" id="PRO_5041907493" description="G-protein coupled receptors family 1 profile domain-containing protein" evidence="7">
    <location>
        <begin position="20"/>
        <end position="637"/>
    </location>
</feature>
<feature type="region of interest" description="Disordered" evidence="5">
    <location>
        <begin position="565"/>
        <end position="597"/>
    </location>
</feature>
<feature type="compositionally biased region" description="Polar residues" evidence="5">
    <location>
        <begin position="588"/>
        <end position="597"/>
    </location>
</feature>
<feature type="transmembrane region" description="Helical" evidence="6">
    <location>
        <begin position="239"/>
        <end position="261"/>
    </location>
</feature>
<evidence type="ECO:0008006" key="10">
    <source>
        <dbReference type="Google" id="ProtNLM"/>
    </source>
</evidence>
<evidence type="ECO:0000256" key="6">
    <source>
        <dbReference type="SAM" id="Phobius"/>
    </source>
</evidence>
<keyword evidence="2 6" id="KW-0812">Transmembrane</keyword>
<name>A0AAD3H288_9STRA</name>
<keyword evidence="9" id="KW-1185">Reference proteome</keyword>
<evidence type="ECO:0000256" key="7">
    <source>
        <dbReference type="SAM" id="SignalP"/>
    </source>
</evidence>
<feature type="transmembrane region" description="Helical" evidence="6">
    <location>
        <begin position="343"/>
        <end position="360"/>
    </location>
</feature>
<feature type="region of interest" description="Disordered" evidence="5">
    <location>
        <begin position="612"/>
        <end position="637"/>
    </location>
</feature>
<feature type="region of interest" description="Disordered" evidence="5">
    <location>
        <begin position="428"/>
        <end position="452"/>
    </location>
</feature>
<evidence type="ECO:0000256" key="5">
    <source>
        <dbReference type="SAM" id="MobiDB-lite"/>
    </source>
</evidence>
<dbReference type="GO" id="GO:0004930">
    <property type="term" value="F:G protein-coupled receptor activity"/>
    <property type="evidence" value="ECO:0007669"/>
    <property type="project" value="TreeGrafter"/>
</dbReference>
<evidence type="ECO:0000313" key="9">
    <source>
        <dbReference type="Proteomes" id="UP001054902"/>
    </source>
</evidence>
<dbReference type="GO" id="GO:0005886">
    <property type="term" value="C:plasma membrane"/>
    <property type="evidence" value="ECO:0007669"/>
    <property type="project" value="TreeGrafter"/>
</dbReference>
<keyword evidence="3 6" id="KW-1133">Transmembrane helix</keyword>
<dbReference type="AlphaFoldDB" id="A0AAD3H288"/>
<feature type="signal peptide" evidence="7">
    <location>
        <begin position="1"/>
        <end position="19"/>
    </location>
</feature>
<evidence type="ECO:0000256" key="4">
    <source>
        <dbReference type="ARBA" id="ARBA00023136"/>
    </source>
</evidence>
<dbReference type="Gene3D" id="1.20.1070.10">
    <property type="entry name" value="Rhodopsin 7-helix transmembrane proteins"/>
    <property type="match status" value="1"/>
</dbReference>
<sequence>MNSLLFLPLLINSLFPSHAEPLTCIGNGNTYEQRHPCSQSVGVDSSGEPCDTETHQCMTLLFPHEDGVRKQGYGCVRKDTSDDTCESLRPHAGYLGLETMECSYCDSNDCNTCENIEEEDLLSCQIDTKWYDPFYNQGLVLCEATTLSYEGLPCFKEHTQCAYGSLDFEHLNVGTISWGCIAKIDNEDTSWTCDFLKDLMPKLSEPLSYQSCEYCTGDNCNMCHDNRDWMVFGMSRTSVTINAVVSALSFFSSTLILYIIFKKTGECLQTIYHRLMVLLSTFDMMSSLFGGLSVLMLPKELTETEPLRELYDGKFFGNWTSCRYVLVAFKIDEWKLRRYFQSIAFIIPTAAGITSASYALHNDFINPSAYEPFCSINTWPTYFEGDKIFKFKLGINIMHAGMVLLLIINMIVIISIIFRNETDMHKQSEEISNESQESMNSVGGKSTKSKKKTQTRAVMKQALMYITAVLITFLPDMVSFINIYFDNPWVVNEYLGWILTPLQGFWNMLIFIYHKTQIVRDADPSITSNSEALKKLLFASDVYEHMPIEGLENVEIKDRIDEYNPNEYHSKNESKSSAMKPLDKESTSEMSGTSKSNITDAKYSMYDGLSLESPSTVSDAKPTTMHGNVHQNKKHTF</sequence>
<feature type="compositionally biased region" description="Basic and acidic residues" evidence="5">
    <location>
        <begin position="565"/>
        <end position="574"/>
    </location>
</feature>
<accession>A0AAD3H288</accession>
<gene>
    <name evidence="8" type="ORF">CTEN210_04165</name>
</gene>
<protein>
    <recommendedName>
        <fullName evidence="10">G-protein coupled receptors family 1 profile domain-containing protein</fullName>
    </recommendedName>
</protein>
<dbReference type="Proteomes" id="UP001054902">
    <property type="component" value="Unassembled WGS sequence"/>
</dbReference>
<reference evidence="8 9" key="1">
    <citation type="journal article" date="2021" name="Sci. Rep.">
        <title>The genome of the diatom Chaetoceros tenuissimus carries an ancient integrated fragment of an extant virus.</title>
        <authorList>
            <person name="Hongo Y."/>
            <person name="Kimura K."/>
            <person name="Takaki Y."/>
            <person name="Yoshida Y."/>
            <person name="Baba S."/>
            <person name="Kobayashi G."/>
            <person name="Nagasaki K."/>
            <person name="Hano T."/>
            <person name="Tomaru Y."/>
        </authorList>
    </citation>
    <scope>NUCLEOTIDE SEQUENCE [LARGE SCALE GENOMIC DNA]</scope>
    <source>
        <strain evidence="8 9">NIES-3715</strain>
    </source>
</reference>
<dbReference type="PANTHER" id="PTHR23112">
    <property type="entry name" value="G PROTEIN-COUPLED RECEPTOR 157-RELATED"/>
    <property type="match status" value="1"/>
</dbReference>
<keyword evidence="4 6" id="KW-0472">Membrane</keyword>
<evidence type="ECO:0000256" key="2">
    <source>
        <dbReference type="ARBA" id="ARBA00022692"/>
    </source>
</evidence>
<feature type="transmembrane region" description="Helical" evidence="6">
    <location>
        <begin position="462"/>
        <end position="482"/>
    </location>
</feature>
<dbReference type="GO" id="GO:0007189">
    <property type="term" value="P:adenylate cyclase-activating G protein-coupled receptor signaling pathway"/>
    <property type="evidence" value="ECO:0007669"/>
    <property type="project" value="TreeGrafter"/>
</dbReference>
<feature type="transmembrane region" description="Helical" evidence="6">
    <location>
        <begin position="397"/>
        <end position="418"/>
    </location>
</feature>
<organism evidence="8 9">
    <name type="scientific">Chaetoceros tenuissimus</name>
    <dbReference type="NCBI Taxonomy" id="426638"/>
    <lineage>
        <taxon>Eukaryota</taxon>
        <taxon>Sar</taxon>
        <taxon>Stramenopiles</taxon>
        <taxon>Ochrophyta</taxon>
        <taxon>Bacillariophyta</taxon>
        <taxon>Coscinodiscophyceae</taxon>
        <taxon>Chaetocerotophycidae</taxon>
        <taxon>Chaetocerotales</taxon>
        <taxon>Chaetocerotaceae</taxon>
        <taxon>Chaetoceros</taxon>
    </lineage>
</organism>
<keyword evidence="7" id="KW-0732">Signal</keyword>
<dbReference type="PANTHER" id="PTHR23112:SF0">
    <property type="entry name" value="TRANSMEMBRANE PROTEIN 116"/>
    <property type="match status" value="1"/>
</dbReference>
<comment type="caution">
    <text evidence="8">The sequence shown here is derived from an EMBL/GenBank/DDBJ whole genome shotgun (WGS) entry which is preliminary data.</text>
</comment>
<proteinExistence type="predicted"/>
<evidence type="ECO:0000256" key="3">
    <source>
        <dbReference type="ARBA" id="ARBA00022989"/>
    </source>
</evidence>
<evidence type="ECO:0000313" key="8">
    <source>
        <dbReference type="EMBL" id="GFH47690.1"/>
    </source>
</evidence>
<dbReference type="EMBL" id="BLLK01000023">
    <property type="protein sequence ID" value="GFH47690.1"/>
    <property type="molecule type" value="Genomic_DNA"/>
</dbReference>